<protein>
    <recommendedName>
        <fullName evidence="1">HTH araC/xylS-type domain-containing protein</fullName>
    </recommendedName>
</protein>
<dbReference type="PROSITE" id="PS01124">
    <property type="entry name" value="HTH_ARAC_FAMILY_2"/>
    <property type="match status" value="1"/>
</dbReference>
<dbReference type="InterPro" id="IPR018060">
    <property type="entry name" value="HTH_AraC"/>
</dbReference>
<reference evidence="3" key="1">
    <citation type="submission" date="2015-12" db="EMBL/GenBank/DDBJ databases">
        <title>Complete genome sequence of Pandoraea norimbergensis DSM 11628.</title>
        <authorList>
            <person name="Ee R."/>
            <person name="Lim Y.-L."/>
            <person name="Yong D."/>
            <person name="Yin W.-F."/>
            <person name="Chan K.-G."/>
        </authorList>
    </citation>
    <scope>NUCLEOTIDE SEQUENCE [LARGE SCALE GENOMIC DNA]</scope>
    <source>
        <strain evidence="3">DSM 11628</strain>
    </source>
</reference>
<dbReference type="EMBL" id="CP013480">
    <property type="protein sequence ID" value="ALS62899.1"/>
    <property type="molecule type" value="Genomic_DNA"/>
</dbReference>
<evidence type="ECO:0000313" key="3">
    <source>
        <dbReference type="Proteomes" id="UP000060277"/>
    </source>
</evidence>
<dbReference type="SMART" id="SM00342">
    <property type="entry name" value="HTH_ARAC"/>
    <property type="match status" value="1"/>
</dbReference>
<dbReference type="Gene3D" id="1.10.10.60">
    <property type="entry name" value="Homeodomain-like"/>
    <property type="match status" value="1"/>
</dbReference>
<evidence type="ECO:0000259" key="1">
    <source>
        <dbReference type="PROSITE" id="PS01124"/>
    </source>
</evidence>
<name>A0ABM5WQQ0_9BURK</name>
<evidence type="ECO:0000313" key="2">
    <source>
        <dbReference type="EMBL" id="ALS62899.1"/>
    </source>
</evidence>
<accession>A0ABM5WQQ0</accession>
<organism evidence="2 3">
    <name type="scientific">Pandoraea norimbergensis</name>
    <dbReference type="NCBI Taxonomy" id="93219"/>
    <lineage>
        <taxon>Bacteria</taxon>
        <taxon>Pseudomonadati</taxon>
        <taxon>Pseudomonadota</taxon>
        <taxon>Betaproteobacteria</taxon>
        <taxon>Burkholderiales</taxon>
        <taxon>Burkholderiaceae</taxon>
        <taxon>Pandoraea</taxon>
    </lineage>
</organism>
<proteinExistence type="predicted"/>
<sequence length="342" mass="37663">MVCSRIAVMRMDNLVVSKTDVPGNGAACTCPSQFAVNTNDERENMQTNATRASLRITHQRPAAALQSTIDRYWGWDACREPGTPAAPAVQLMPLMPGPGGMEIFFHFGEPFATQSGAHLPRAHITCLRGAPVTLDAPVALDFIAVRVRSGEIPSLTDVPVGDFADTFIDAADLWGTAVKELHAHMACATTFDARASLLDAFFLKRRRSQLPGRDIRPAIAQLHGGQTRIEDLCAVTNLGRRQLEIRFRQMTGASPVRFRRLARLRRSLRELLLAPHSHTLTQLLDAGYVDQAQQVHEFRALTCQTPSQLRRAALAGGAHFYNPSWQAPAILEAHPRPNGLRR</sequence>
<dbReference type="Proteomes" id="UP000060277">
    <property type="component" value="Chromosome"/>
</dbReference>
<feature type="domain" description="HTH araC/xylS-type" evidence="1">
    <location>
        <begin position="213"/>
        <end position="312"/>
    </location>
</feature>
<dbReference type="Pfam" id="PF12833">
    <property type="entry name" value="HTH_18"/>
    <property type="match status" value="1"/>
</dbReference>
<keyword evidence="3" id="KW-1185">Reference proteome</keyword>
<gene>
    <name evidence="2" type="ORF">AT302_26905</name>
</gene>